<dbReference type="Pfam" id="PF08323">
    <property type="entry name" value="Glyco_transf_5"/>
    <property type="match status" value="1"/>
</dbReference>
<dbReference type="PANTHER" id="PTHR45825">
    <property type="entry name" value="GRANULE-BOUND STARCH SYNTHASE 1, CHLOROPLASTIC/AMYLOPLASTIC"/>
    <property type="match status" value="1"/>
</dbReference>
<feature type="domain" description="Starch synthase catalytic" evidence="10">
    <location>
        <begin position="2"/>
        <end position="237"/>
    </location>
</feature>
<feature type="domain" description="Glycosyl transferase family 1" evidence="9">
    <location>
        <begin position="291"/>
        <end position="433"/>
    </location>
</feature>
<keyword evidence="5 8" id="KW-0328">Glycosyltransferase</keyword>
<dbReference type="InterPro" id="IPR011835">
    <property type="entry name" value="GS/SS"/>
</dbReference>
<dbReference type="InterPro" id="IPR013534">
    <property type="entry name" value="Starch_synth_cat_dom"/>
</dbReference>
<evidence type="ECO:0000313" key="12">
    <source>
        <dbReference type="Proteomes" id="UP001223743"/>
    </source>
</evidence>
<evidence type="ECO:0000256" key="8">
    <source>
        <dbReference type="HAMAP-Rule" id="MF_00484"/>
    </source>
</evidence>
<keyword evidence="7 8" id="KW-0320">Glycogen biosynthesis</keyword>
<comment type="pathway">
    <text evidence="3 8">Glycan biosynthesis; glycogen biosynthesis.</text>
</comment>
<comment type="caution">
    <text evidence="11">The sequence shown here is derived from an EMBL/GenBank/DDBJ whole genome shotgun (WGS) entry which is preliminary data.</text>
</comment>
<accession>A0ABU0M4R6</accession>
<dbReference type="NCBIfam" id="NF001901">
    <property type="entry name" value="PRK00654.1-5"/>
    <property type="match status" value="1"/>
</dbReference>
<dbReference type="PANTHER" id="PTHR45825:SF8">
    <property type="entry name" value="GLYCOGEN SYNTHASE"/>
    <property type="match status" value="1"/>
</dbReference>
<evidence type="ECO:0000256" key="7">
    <source>
        <dbReference type="ARBA" id="ARBA00023056"/>
    </source>
</evidence>
<dbReference type="HAMAP" id="MF_00484">
    <property type="entry name" value="Glycogen_synth"/>
    <property type="match status" value="1"/>
</dbReference>
<dbReference type="Pfam" id="PF00534">
    <property type="entry name" value="Glycos_transf_1"/>
    <property type="match status" value="1"/>
</dbReference>
<dbReference type="SUPFAM" id="SSF53756">
    <property type="entry name" value="UDP-Glycosyltransferase/glycogen phosphorylase"/>
    <property type="match status" value="1"/>
</dbReference>
<evidence type="ECO:0000256" key="2">
    <source>
        <dbReference type="ARBA" id="ARBA00002764"/>
    </source>
</evidence>
<feature type="binding site" evidence="8">
    <location>
        <position position="15"/>
    </location>
    <ligand>
        <name>ADP-alpha-D-glucose</name>
        <dbReference type="ChEBI" id="CHEBI:57498"/>
    </ligand>
</feature>
<dbReference type="RefSeq" id="WP_266280223.1">
    <property type="nucleotide sequence ID" value="NZ_JAPKNF010000001.1"/>
</dbReference>
<evidence type="ECO:0000256" key="3">
    <source>
        <dbReference type="ARBA" id="ARBA00004964"/>
    </source>
</evidence>
<organism evidence="11 12">
    <name type="scientific">Kaistia geumhonensis</name>
    <dbReference type="NCBI Taxonomy" id="410839"/>
    <lineage>
        <taxon>Bacteria</taxon>
        <taxon>Pseudomonadati</taxon>
        <taxon>Pseudomonadota</taxon>
        <taxon>Alphaproteobacteria</taxon>
        <taxon>Hyphomicrobiales</taxon>
        <taxon>Kaistiaceae</taxon>
        <taxon>Kaistia</taxon>
    </lineage>
</organism>
<comment type="catalytic activity">
    <reaction evidence="1 8">
        <text>[(1-&gt;4)-alpha-D-glucosyl](n) + ADP-alpha-D-glucose = [(1-&gt;4)-alpha-D-glucosyl](n+1) + ADP + H(+)</text>
        <dbReference type="Rhea" id="RHEA:18189"/>
        <dbReference type="Rhea" id="RHEA-COMP:9584"/>
        <dbReference type="Rhea" id="RHEA-COMP:9587"/>
        <dbReference type="ChEBI" id="CHEBI:15378"/>
        <dbReference type="ChEBI" id="CHEBI:15444"/>
        <dbReference type="ChEBI" id="CHEBI:57498"/>
        <dbReference type="ChEBI" id="CHEBI:456216"/>
        <dbReference type="EC" id="2.4.1.21"/>
    </reaction>
</comment>
<dbReference type="InterPro" id="IPR001296">
    <property type="entry name" value="Glyco_trans_1"/>
</dbReference>
<dbReference type="EMBL" id="JAUSWJ010000001">
    <property type="protein sequence ID" value="MDQ0515962.1"/>
    <property type="molecule type" value="Genomic_DNA"/>
</dbReference>
<dbReference type="NCBIfam" id="TIGR02095">
    <property type="entry name" value="glgA"/>
    <property type="match status" value="1"/>
</dbReference>
<evidence type="ECO:0000313" key="11">
    <source>
        <dbReference type="EMBL" id="MDQ0515962.1"/>
    </source>
</evidence>
<keyword evidence="6 8" id="KW-0808">Transferase</keyword>
<evidence type="ECO:0000256" key="6">
    <source>
        <dbReference type="ARBA" id="ARBA00022679"/>
    </source>
</evidence>
<dbReference type="NCBIfam" id="NF001899">
    <property type="entry name" value="PRK00654.1-2"/>
    <property type="match status" value="1"/>
</dbReference>
<protein>
    <recommendedName>
        <fullName evidence="8">Glycogen synthase</fullName>
        <ecNumber evidence="8">2.4.1.21</ecNumber>
    </recommendedName>
    <alternativeName>
        <fullName evidence="8">Starch [bacterial glycogen] synthase</fullName>
    </alternativeName>
</protein>
<evidence type="ECO:0000256" key="1">
    <source>
        <dbReference type="ARBA" id="ARBA00001478"/>
    </source>
</evidence>
<gene>
    <name evidence="8" type="primary">glgA</name>
    <name evidence="11" type="ORF">QO015_001575</name>
</gene>
<dbReference type="GO" id="GO:0009011">
    <property type="term" value="F:alpha-1,4-glucan glucosyltransferase (ADP-glucose donor) activity"/>
    <property type="evidence" value="ECO:0007669"/>
    <property type="project" value="UniProtKB-EC"/>
</dbReference>
<dbReference type="Proteomes" id="UP001223743">
    <property type="component" value="Unassembled WGS sequence"/>
</dbReference>
<keyword evidence="12" id="KW-1185">Reference proteome</keyword>
<reference evidence="11 12" key="1">
    <citation type="submission" date="2023-07" db="EMBL/GenBank/DDBJ databases">
        <title>Genomic Encyclopedia of Type Strains, Phase IV (KMG-IV): sequencing the most valuable type-strain genomes for metagenomic binning, comparative biology and taxonomic classification.</title>
        <authorList>
            <person name="Goeker M."/>
        </authorList>
    </citation>
    <scope>NUCLEOTIDE SEQUENCE [LARGE SCALE GENOMIC DNA]</scope>
    <source>
        <strain evidence="11 12">B1-1</strain>
    </source>
</reference>
<evidence type="ECO:0000256" key="4">
    <source>
        <dbReference type="ARBA" id="ARBA00010281"/>
    </source>
</evidence>
<proteinExistence type="inferred from homology"/>
<dbReference type="CDD" id="cd03791">
    <property type="entry name" value="GT5_Glycogen_synthase_DULL1-like"/>
    <property type="match status" value="1"/>
</dbReference>
<comment type="similarity">
    <text evidence="4 8">Belongs to the glycosyltransferase 1 family. Bacterial/plant glycogen synthase subfamily.</text>
</comment>
<name>A0ABU0M4R6_9HYPH</name>
<evidence type="ECO:0000259" key="10">
    <source>
        <dbReference type="Pfam" id="PF08323"/>
    </source>
</evidence>
<comment type="function">
    <text evidence="2 8">Synthesizes alpha-1,4-glucan chains using ADP-glucose.</text>
</comment>
<dbReference type="EC" id="2.4.1.21" evidence="8"/>
<evidence type="ECO:0000256" key="5">
    <source>
        <dbReference type="ARBA" id="ARBA00022676"/>
    </source>
</evidence>
<sequence>MKILFVTSEFADFAKAGGLADVSAALPRALKRRGTDVRVLMPAYQNVLDRISQLKVVASLPGHASIEPCLIGETQTPDGIPVYLILAPSLYQRSGTPYTTAEGYDWGDNDLRFARLGLAAAEIARGLSGVDWTPDLVHAHDWPAAMAPAYMVWSGVTTPSVFTIHNLAHQGLFGADRLDALGIPHEAFRTDGVEFHGYISFMKAGLVYATHVTTVSATYAAEITEEPLGSGLHGLTRGLTHEGRLSGIVNGLDAEWDPASDAHLLSGFHAGDLSGKAVNTDFIRMSLCMAPSDGPLFGIVSRLVHQKGLDLIAEAAGAIVERGGQIAILGTGDPGVERMLLDMSRRHRGSIGLVAGFSETMAHRLVAASDFFLMPSRFEPCGLTQMQAQRYGALPVAHATGGLADTIEDNQTGFLFHDFWVGGLLEATNRAFDAYTQPELLADMRRRAMAKTFDWDGPAQSYEELFSRVTGLPMERPPDRGFSGVTRLPKLISTDSDRRAAAR</sequence>
<dbReference type="Gene3D" id="3.40.50.2000">
    <property type="entry name" value="Glycogen Phosphorylase B"/>
    <property type="match status" value="2"/>
</dbReference>
<evidence type="ECO:0000259" key="9">
    <source>
        <dbReference type="Pfam" id="PF00534"/>
    </source>
</evidence>